<organism evidence="4 5">
    <name type="scientific">Aphanizomenon flos-aquae FACHB-1249</name>
    <dbReference type="NCBI Taxonomy" id="2692889"/>
    <lineage>
        <taxon>Bacteria</taxon>
        <taxon>Bacillati</taxon>
        <taxon>Cyanobacteriota</taxon>
        <taxon>Cyanophyceae</taxon>
        <taxon>Nostocales</taxon>
        <taxon>Aphanizomenonaceae</taxon>
        <taxon>Aphanizomenon</taxon>
    </lineage>
</organism>
<evidence type="ECO:0000313" key="5">
    <source>
        <dbReference type="Proteomes" id="UP000660270"/>
    </source>
</evidence>
<dbReference type="CDD" id="cd07043">
    <property type="entry name" value="STAS_anti-anti-sigma_factors"/>
    <property type="match status" value="1"/>
</dbReference>
<proteinExistence type="inferred from homology"/>
<dbReference type="Proteomes" id="UP000660270">
    <property type="component" value="Unassembled WGS sequence"/>
</dbReference>
<protein>
    <recommendedName>
        <fullName evidence="2">Anti-sigma factor antagonist</fullName>
    </recommendedName>
</protein>
<feature type="domain" description="STAS" evidence="3">
    <location>
        <begin position="6"/>
        <end position="114"/>
    </location>
</feature>
<gene>
    <name evidence="4" type="ORF">H6G43_14965</name>
</gene>
<dbReference type="GeneID" id="78217198"/>
<comment type="similarity">
    <text evidence="1 2">Belongs to the anti-sigma-factor antagonist family.</text>
</comment>
<reference evidence="4 5" key="1">
    <citation type="journal article" date="2020" name="ISME J.">
        <title>Comparative genomics reveals insights into cyanobacterial evolution and habitat adaptation.</title>
        <authorList>
            <person name="Chen M.Y."/>
            <person name="Teng W.K."/>
            <person name="Zhao L."/>
            <person name="Hu C.X."/>
            <person name="Zhou Y.K."/>
            <person name="Han B.P."/>
            <person name="Song L.R."/>
            <person name="Shu W.S."/>
        </authorList>
    </citation>
    <scope>NUCLEOTIDE SEQUENCE [LARGE SCALE GENOMIC DNA]</scope>
    <source>
        <strain evidence="4 5">FACHB-1249</strain>
    </source>
</reference>
<keyword evidence="5" id="KW-1185">Reference proteome</keyword>
<dbReference type="PROSITE" id="PS50801">
    <property type="entry name" value="STAS"/>
    <property type="match status" value="1"/>
</dbReference>
<dbReference type="SUPFAM" id="SSF52091">
    <property type="entry name" value="SpoIIaa-like"/>
    <property type="match status" value="1"/>
</dbReference>
<dbReference type="PANTHER" id="PTHR33495:SF14">
    <property type="entry name" value="ANTI-SIGMA FACTOR ANTAGONIST"/>
    <property type="match status" value="1"/>
</dbReference>
<dbReference type="Gene3D" id="3.30.750.24">
    <property type="entry name" value="STAS domain"/>
    <property type="match status" value="1"/>
</dbReference>
<evidence type="ECO:0000256" key="2">
    <source>
        <dbReference type="RuleBase" id="RU003749"/>
    </source>
</evidence>
<dbReference type="InterPro" id="IPR036513">
    <property type="entry name" value="STAS_dom_sf"/>
</dbReference>
<dbReference type="InterPro" id="IPR002645">
    <property type="entry name" value="STAS_dom"/>
</dbReference>
<dbReference type="Pfam" id="PF01740">
    <property type="entry name" value="STAS"/>
    <property type="match status" value="1"/>
</dbReference>
<dbReference type="EMBL" id="JACJTM010000034">
    <property type="protein sequence ID" value="MBD2686488.1"/>
    <property type="molecule type" value="Genomic_DNA"/>
</dbReference>
<evidence type="ECO:0000256" key="1">
    <source>
        <dbReference type="ARBA" id="ARBA00009013"/>
    </source>
</evidence>
<sequence length="115" mass="12604">MEEPKFEINITTNEDINLVVVRGDIDASTAKSVTDAVLALVVPESKILLDMTKVEYMSSAGLRTLLSIHRQTTAKEGKLLLVGLNEELKDTMDTTGFLVHFVTTENLEAGLKALK</sequence>
<name>A0ABR8IT20_APHFL</name>
<dbReference type="InterPro" id="IPR003658">
    <property type="entry name" value="Anti-sigma_ant"/>
</dbReference>
<comment type="caution">
    <text evidence="4">The sequence shown here is derived from an EMBL/GenBank/DDBJ whole genome shotgun (WGS) entry which is preliminary data.</text>
</comment>
<dbReference type="RefSeq" id="WP_190387312.1">
    <property type="nucleotide sequence ID" value="NZ_JACJTM010000034.1"/>
</dbReference>
<dbReference type="NCBIfam" id="TIGR00377">
    <property type="entry name" value="ant_ant_sig"/>
    <property type="match status" value="1"/>
</dbReference>
<evidence type="ECO:0000259" key="3">
    <source>
        <dbReference type="PROSITE" id="PS50801"/>
    </source>
</evidence>
<accession>A0ABR8IT20</accession>
<dbReference type="PANTHER" id="PTHR33495">
    <property type="entry name" value="ANTI-SIGMA FACTOR ANTAGONIST TM_1081-RELATED-RELATED"/>
    <property type="match status" value="1"/>
</dbReference>
<evidence type="ECO:0000313" key="4">
    <source>
        <dbReference type="EMBL" id="MBD2686488.1"/>
    </source>
</evidence>